<dbReference type="EMBL" id="JACAZI010000019">
    <property type="protein sequence ID" value="KAF7340425.1"/>
    <property type="molecule type" value="Genomic_DNA"/>
</dbReference>
<dbReference type="Pfam" id="PF05368">
    <property type="entry name" value="NmrA"/>
    <property type="match status" value="1"/>
</dbReference>
<accession>A0A8H6XFD4</accession>
<protein>
    <submittedName>
        <fullName evidence="5">NmrA domain-containing protein</fullName>
    </submittedName>
</protein>
<dbReference type="PANTHER" id="PTHR42748:SF30">
    <property type="entry name" value="NMRA-LIKE DOMAIN-CONTAINING PROTEIN"/>
    <property type="match status" value="1"/>
</dbReference>
<dbReference type="GO" id="GO:0005634">
    <property type="term" value="C:nucleus"/>
    <property type="evidence" value="ECO:0007669"/>
    <property type="project" value="TreeGrafter"/>
</dbReference>
<dbReference type="InterPro" id="IPR008030">
    <property type="entry name" value="NmrA-like"/>
</dbReference>
<dbReference type="AlphaFoldDB" id="A0A8H6XFD4"/>
<evidence type="ECO:0000313" key="5">
    <source>
        <dbReference type="EMBL" id="KAF7340425.1"/>
    </source>
</evidence>
<dbReference type="SUPFAM" id="SSF51735">
    <property type="entry name" value="NAD(P)-binding Rossmann-fold domains"/>
    <property type="match status" value="1"/>
</dbReference>
<dbReference type="Gene3D" id="3.90.25.10">
    <property type="entry name" value="UDP-galactose 4-epimerase, domain 1"/>
    <property type="match status" value="1"/>
</dbReference>
<organism evidence="5 6">
    <name type="scientific">Mycena venus</name>
    <dbReference type="NCBI Taxonomy" id="2733690"/>
    <lineage>
        <taxon>Eukaryota</taxon>
        <taxon>Fungi</taxon>
        <taxon>Dikarya</taxon>
        <taxon>Basidiomycota</taxon>
        <taxon>Agaricomycotina</taxon>
        <taxon>Agaricomycetes</taxon>
        <taxon>Agaricomycetidae</taxon>
        <taxon>Agaricales</taxon>
        <taxon>Marasmiineae</taxon>
        <taxon>Mycenaceae</taxon>
        <taxon>Mycena</taxon>
    </lineage>
</organism>
<dbReference type="Gene3D" id="3.40.50.720">
    <property type="entry name" value="NAD(P)-binding Rossmann-like Domain"/>
    <property type="match status" value="1"/>
</dbReference>
<dbReference type="GO" id="GO:0016491">
    <property type="term" value="F:oxidoreductase activity"/>
    <property type="evidence" value="ECO:0007669"/>
    <property type="project" value="UniProtKB-KW"/>
</dbReference>
<dbReference type="Proteomes" id="UP000620124">
    <property type="component" value="Unassembled WGS sequence"/>
</dbReference>
<dbReference type="OrthoDB" id="2868448at2759"/>
<sequence length="316" mass="34041">MTITQDPSAPLVTVVGATGVQGGSVVRALAQSDKPYHVRGLTRDAAKPAAQELVKLGVEVFAVSLVVVNKDQVYQAFSGANFAFLVTNFWEHVDVNREIAEGKLLIDAAKAGGVSGVVWSGLPSFTKISGGKYPHVWHFDGKAAVTEYGLQAGVPFVDVQAGGYGTNFLTPPFAPIKQADGTFVLAWPVGPATAFPFIDAAPDYGMFVRHALELPVFPNGQTFVAYSEIITAKDLALQWSEETGKKIALAQIPAEQFKKGLESAGLPPHVVLDLLEVFLVWDEFGWQVPPIVQGLPRHPNTWIDFIKNTDFSKVLA</sequence>
<gene>
    <name evidence="5" type="ORF">MVEN_01962600</name>
</gene>
<dbReference type="InterPro" id="IPR051164">
    <property type="entry name" value="NmrA-like_oxidored"/>
</dbReference>
<keyword evidence="3" id="KW-0560">Oxidoreductase</keyword>
<evidence type="ECO:0000256" key="1">
    <source>
        <dbReference type="ARBA" id="ARBA00006328"/>
    </source>
</evidence>
<comment type="similarity">
    <text evidence="1">Belongs to the NmrA-type oxidoreductase family.</text>
</comment>
<feature type="domain" description="NmrA-like" evidence="4">
    <location>
        <begin position="11"/>
        <end position="287"/>
    </location>
</feature>
<dbReference type="PANTHER" id="PTHR42748">
    <property type="entry name" value="NITROGEN METABOLITE REPRESSION PROTEIN NMRA FAMILY MEMBER"/>
    <property type="match status" value="1"/>
</dbReference>
<dbReference type="CDD" id="cd05251">
    <property type="entry name" value="NmrA_like_SDR_a"/>
    <property type="match status" value="1"/>
</dbReference>
<keyword evidence="2" id="KW-0521">NADP</keyword>
<name>A0A8H6XFD4_9AGAR</name>
<proteinExistence type="inferred from homology"/>
<reference evidence="5" key="1">
    <citation type="submission" date="2020-05" db="EMBL/GenBank/DDBJ databases">
        <title>Mycena genomes resolve the evolution of fungal bioluminescence.</title>
        <authorList>
            <person name="Tsai I.J."/>
        </authorList>
    </citation>
    <scope>NUCLEOTIDE SEQUENCE</scope>
    <source>
        <strain evidence="5">CCC161011</strain>
    </source>
</reference>
<evidence type="ECO:0000256" key="2">
    <source>
        <dbReference type="ARBA" id="ARBA00022857"/>
    </source>
</evidence>
<evidence type="ECO:0000313" key="6">
    <source>
        <dbReference type="Proteomes" id="UP000620124"/>
    </source>
</evidence>
<dbReference type="InterPro" id="IPR036291">
    <property type="entry name" value="NAD(P)-bd_dom_sf"/>
</dbReference>
<keyword evidence="6" id="KW-1185">Reference proteome</keyword>
<evidence type="ECO:0000259" key="4">
    <source>
        <dbReference type="Pfam" id="PF05368"/>
    </source>
</evidence>
<comment type="caution">
    <text evidence="5">The sequence shown here is derived from an EMBL/GenBank/DDBJ whole genome shotgun (WGS) entry which is preliminary data.</text>
</comment>
<evidence type="ECO:0000256" key="3">
    <source>
        <dbReference type="ARBA" id="ARBA00023002"/>
    </source>
</evidence>